<accession>A0A2T3YSC4</accession>
<keyword evidence="3" id="KW-1185">Reference proteome</keyword>
<evidence type="ECO:0000313" key="2">
    <source>
        <dbReference type="EMBL" id="PTB35468.1"/>
    </source>
</evidence>
<proteinExistence type="predicted"/>
<protein>
    <submittedName>
        <fullName evidence="2">Uncharacterized protein</fullName>
    </submittedName>
</protein>
<dbReference type="OrthoDB" id="10319468at2759"/>
<gene>
    <name evidence="2" type="ORF">M441DRAFT_31932</name>
</gene>
<feature type="transmembrane region" description="Helical" evidence="1">
    <location>
        <begin position="164"/>
        <end position="186"/>
    </location>
</feature>
<organism evidence="2 3">
    <name type="scientific">Trichoderma asperellum (strain ATCC 204424 / CBS 433.97 / NBRC 101777)</name>
    <dbReference type="NCBI Taxonomy" id="1042311"/>
    <lineage>
        <taxon>Eukaryota</taxon>
        <taxon>Fungi</taxon>
        <taxon>Dikarya</taxon>
        <taxon>Ascomycota</taxon>
        <taxon>Pezizomycotina</taxon>
        <taxon>Sordariomycetes</taxon>
        <taxon>Hypocreomycetidae</taxon>
        <taxon>Hypocreales</taxon>
        <taxon>Hypocreaceae</taxon>
        <taxon>Trichoderma</taxon>
    </lineage>
</organism>
<dbReference type="EMBL" id="KZ679275">
    <property type="protein sequence ID" value="PTB35468.1"/>
    <property type="molecule type" value="Genomic_DNA"/>
</dbReference>
<dbReference type="AlphaFoldDB" id="A0A2T3YSC4"/>
<keyword evidence="1" id="KW-0472">Membrane</keyword>
<keyword evidence="1" id="KW-1133">Transmembrane helix</keyword>
<dbReference type="Proteomes" id="UP000240493">
    <property type="component" value="Unassembled WGS sequence"/>
</dbReference>
<name>A0A2T3YSC4_TRIA4</name>
<sequence length="196" mass="22564">MEFLLGYRRRTSADTRILRIGDYGPIPPASGAPCHPPQAPRTLMACLYQPGPWNPRQWSLENRVPQITRREWIHPRLSLLEDRRLCWDQLWGNAITGQVQFHGTNRAASPCHAGSPPIQRLAIPYNPWASPDTTHIVTWNHPFFFHAHSTALTGSHQHTQTQNIIFYSVVFLIITCAIISLCEFWIERHLFKSQHS</sequence>
<keyword evidence="1" id="KW-0812">Transmembrane</keyword>
<evidence type="ECO:0000256" key="1">
    <source>
        <dbReference type="SAM" id="Phobius"/>
    </source>
</evidence>
<evidence type="ECO:0000313" key="3">
    <source>
        <dbReference type="Proteomes" id="UP000240493"/>
    </source>
</evidence>
<reference evidence="2 3" key="1">
    <citation type="submission" date="2016-07" db="EMBL/GenBank/DDBJ databases">
        <title>Multiple horizontal gene transfer events from other fungi enriched the ability of initially mycotrophic Trichoderma (Ascomycota) to feed on dead plant biomass.</title>
        <authorList>
            <consortium name="DOE Joint Genome Institute"/>
            <person name="Aerts A."/>
            <person name="Atanasova L."/>
            <person name="Chenthamara K."/>
            <person name="Zhang J."/>
            <person name="Grujic M."/>
            <person name="Henrissat B."/>
            <person name="Kuo A."/>
            <person name="Salamov A."/>
            <person name="Lipzen A."/>
            <person name="Labutti K."/>
            <person name="Barry K."/>
            <person name="Miao Y."/>
            <person name="Rahimi M.J."/>
            <person name="Shen Q."/>
            <person name="Grigoriev I.V."/>
            <person name="Kubicek C.P."/>
            <person name="Druzhinina I.S."/>
        </authorList>
    </citation>
    <scope>NUCLEOTIDE SEQUENCE [LARGE SCALE GENOMIC DNA]</scope>
    <source>
        <strain evidence="2 3">CBS 433.97</strain>
    </source>
</reference>